<keyword evidence="3" id="KW-1185">Reference proteome</keyword>
<dbReference type="EMBL" id="VCMV01000006">
    <property type="protein sequence ID" value="KAB0268445.1"/>
    <property type="molecule type" value="Genomic_DNA"/>
</dbReference>
<dbReference type="AlphaFoldDB" id="A0A5N3PFP4"/>
<evidence type="ECO:0000313" key="2">
    <source>
        <dbReference type="EMBL" id="KAB0268445.1"/>
    </source>
</evidence>
<comment type="caution">
    <text evidence="2">The sequence shown here is derived from an EMBL/GenBank/DDBJ whole genome shotgun (WGS) entry which is preliminary data.</text>
</comment>
<accession>A0A5N3PFP4</accession>
<gene>
    <name evidence="2" type="ORF">FEZ63_05480</name>
</gene>
<protein>
    <recommendedName>
        <fullName evidence="4">DUF4148 domain-containing protein</fullName>
    </recommendedName>
</protein>
<dbReference type="RefSeq" id="WP_150942627.1">
    <property type="nucleotide sequence ID" value="NZ_VCMV01000006.1"/>
</dbReference>
<feature type="chain" id="PRO_5024289007" description="DUF4148 domain-containing protein" evidence="1">
    <location>
        <begin position="28"/>
        <end position="113"/>
    </location>
</feature>
<proteinExistence type="predicted"/>
<evidence type="ECO:0000313" key="3">
    <source>
        <dbReference type="Proteomes" id="UP000325684"/>
    </source>
</evidence>
<organism evidence="2 3">
    <name type="scientific">Microvirga brassicacearum</name>
    <dbReference type="NCBI Taxonomy" id="2580413"/>
    <lineage>
        <taxon>Bacteria</taxon>
        <taxon>Pseudomonadati</taxon>
        <taxon>Pseudomonadota</taxon>
        <taxon>Alphaproteobacteria</taxon>
        <taxon>Hyphomicrobiales</taxon>
        <taxon>Methylobacteriaceae</taxon>
        <taxon>Microvirga</taxon>
    </lineage>
</organism>
<dbReference type="OrthoDB" id="8163267at2"/>
<sequence length="113" mass="13162">MTTPRGFAFAAVTLLALVSLADGSAFASGRSVPATGRIPLVHKVQMQGLLELFADDQDDYSHDRHYDFDRYRNSTSRKERIRDYYQMQKDAQKDYWKAQKEMQKNAIKRQRGW</sequence>
<reference evidence="2 3" key="1">
    <citation type="journal article" date="2019" name="Microorganisms">
        <title>Genome Insights into the Novel Species Microvirga brassicacearum, a Rapeseed Endophyte with Biotechnological Potential.</title>
        <authorList>
            <person name="Jimenez-Gomez A."/>
            <person name="Saati-Santamaria Z."/>
            <person name="Igual J.M."/>
            <person name="Rivas R."/>
            <person name="Mateos P.F."/>
            <person name="Garcia-Fraile P."/>
        </authorList>
    </citation>
    <scope>NUCLEOTIDE SEQUENCE [LARGE SCALE GENOMIC DNA]</scope>
    <source>
        <strain evidence="2 3">CDVBN77</strain>
    </source>
</reference>
<evidence type="ECO:0000256" key="1">
    <source>
        <dbReference type="SAM" id="SignalP"/>
    </source>
</evidence>
<dbReference type="Proteomes" id="UP000325684">
    <property type="component" value="Unassembled WGS sequence"/>
</dbReference>
<name>A0A5N3PFP4_9HYPH</name>
<keyword evidence="1" id="KW-0732">Signal</keyword>
<evidence type="ECO:0008006" key="4">
    <source>
        <dbReference type="Google" id="ProtNLM"/>
    </source>
</evidence>
<feature type="signal peptide" evidence="1">
    <location>
        <begin position="1"/>
        <end position="27"/>
    </location>
</feature>